<dbReference type="GeneID" id="25272521"/>
<feature type="transmembrane region" description="Helical" evidence="2">
    <location>
        <begin position="202"/>
        <end position="222"/>
    </location>
</feature>
<feature type="compositionally biased region" description="Low complexity" evidence="1">
    <location>
        <begin position="537"/>
        <end position="556"/>
    </location>
</feature>
<feature type="region of interest" description="Disordered" evidence="1">
    <location>
        <begin position="405"/>
        <end position="623"/>
    </location>
</feature>
<dbReference type="AlphaFoldDB" id="U6GJ98"/>
<feature type="signal peptide" evidence="3">
    <location>
        <begin position="1"/>
        <end position="27"/>
    </location>
</feature>
<organism evidence="4 5">
    <name type="scientific">Eimeria acervulina</name>
    <name type="common">Coccidian parasite</name>
    <dbReference type="NCBI Taxonomy" id="5801"/>
    <lineage>
        <taxon>Eukaryota</taxon>
        <taxon>Sar</taxon>
        <taxon>Alveolata</taxon>
        <taxon>Apicomplexa</taxon>
        <taxon>Conoidasida</taxon>
        <taxon>Coccidia</taxon>
        <taxon>Eucoccidiorida</taxon>
        <taxon>Eimeriorina</taxon>
        <taxon>Eimeriidae</taxon>
        <taxon>Eimeria</taxon>
    </lineage>
</organism>
<feature type="compositionally biased region" description="Pro residues" evidence="1">
    <location>
        <begin position="779"/>
        <end position="788"/>
    </location>
</feature>
<feature type="region of interest" description="Disordered" evidence="1">
    <location>
        <begin position="641"/>
        <end position="840"/>
    </location>
</feature>
<evidence type="ECO:0000256" key="3">
    <source>
        <dbReference type="SAM" id="SignalP"/>
    </source>
</evidence>
<proteinExistence type="predicted"/>
<feature type="compositionally biased region" description="Pro residues" evidence="1">
    <location>
        <begin position="699"/>
        <end position="711"/>
    </location>
</feature>
<feature type="compositionally biased region" description="Basic residues" evidence="1">
    <location>
        <begin position="416"/>
        <end position="436"/>
    </location>
</feature>
<feature type="compositionally biased region" description="Acidic residues" evidence="1">
    <location>
        <begin position="560"/>
        <end position="572"/>
    </location>
</feature>
<feature type="region of interest" description="Disordered" evidence="1">
    <location>
        <begin position="38"/>
        <end position="62"/>
    </location>
</feature>
<keyword evidence="2" id="KW-0472">Membrane</keyword>
<keyword evidence="3" id="KW-0732">Signal</keyword>
<name>U6GJ98_EIMAC</name>
<feature type="compositionally biased region" description="Polar residues" evidence="1">
    <location>
        <begin position="439"/>
        <end position="459"/>
    </location>
</feature>
<feature type="compositionally biased region" description="Basic and acidic residues" evidence="1">
    <location>
        <begin position="502"/>
        <end position="513"/>
    </location>
</feature>
<dbReference type="RefSeq" id="XP_013250300.1">
    <property type="nucleotide sequence ID" value="XM_013394846.1"/>
</dbReference>
<dbReference type="VEuPathDB" id="ToxoDB:EAH_00044510"/>
<feature type="compositionally biased region" description="Polar residues" evidence="1">
    <location>
        <begin position="803"/>
        <end position="823"/>
    </location>
</feature>
<sequence length="840" mass="89880">MGAAHCCASHTVIFGLLTLLVYSTVFAAASAAAASAGVTRAPDMPNGPSKNGDAVSAVVPQDSDSPSLGHFWGGFESLVTGRGKKQRQASQRLAATAGLVAVVCLSVAFVVLQCARKSLFPRLSGSLNKRALSDSGWQQKDICTGDGEDEGEGGAWGGVPWEEVEPSLGTGESKAVETLQELQHLMVLGAQTVQAFPTDRQALVLVLLLTVASQELLVFAFYSTEVVETERQATINFVCDIMTTFLQQLSEEVLRSDVAQQINPLMTMLELLRTSPPDRTSEDLDVEATLSLFRVAQARRTLSELLFWVGTGDPVPESVSKKALKLVGYARQAGKSRLKGDCWLREWMGMMQEFLGFYEVYEPYDDYDSVFCRLSLKEEMKKLTARFGRLGRSFFSAVSVAKGLDPPPPEVTLGPHHGRPRRKKKKNQQHQAHHPAQHFPTSSAAWSTGPQSVSQQPTGRASAPAQPSWLLGGPDQPSLPTKSPNTRSRRAPVPPRLRRKNREQEDPASHPEGGHQFPPDSAPRVQQPSQGRPHQQSLPSASAPVPVLPPADASPLTPDDSSETEEQVDEQLEERLSEQMARILTVARGVWGQSPFGSNGPSQPSYAYTGAGSSEPPHSTLTVPRHQSTLGLVGAVSGHSGDGIVGLNSQGASTQPHHRGAFPPRHPFSHSTHGAPSGFPQPNFPGFPSHTPQRGFTPPQQPSRGPLPKPPSSRIGTVGFLRTSEGGGTQGLFPPHGTPQAGDQGPRRPHAAGAFPTSGPYGPAGAQQPQEEVDGWPRVLPPHPPPPSSATWGPFTLGGGGMQQPQESQGASPPADVTQQTEEASGWSLWGGKGNGNRRW</sequence>
<feature type="chain" id="PRO_5004670963" evidence="3">
    <location>
        <begin position="28"/>
        <end position="840"/>
    </location>
</feature>
<accession>U6GJ98</accession>
<gene>
    <name evidence="4" type="ORF">EAH_00044510</name>
</gene>
<dbReference type="Proteomes" id="UP000018050">
    <property type="component" value="Unassembled WGS sequence"/>
</dbReference>
<dbReference type="EMBL" id="HG671054">
    <property type="protein sequence ID" value="CDI79632.1"/>
    <property type="molecule type" value="Genomic_DNA"/>
</dbReference>
<evidence type="ECO:0000313" key="4">
    <source>
        <dbReference type="EMBL" id="CDI79632.1"/>
    </source>
</evidence>
<keyword evidence="2" id="KW-0812">Transmembrane</keyword>
<evidence type="ECO:0000256" key="2">
    <source>
        <dbReference type="SAM" id="Phobius"/>
    </source>
</evidence>
<keyword evidence="5" id="KW-1185">Reference proteome</keyword>
<evidence type="ECO:0000313" key="5">
    <source>
        <dbReference type="Proteomes" id="UP000018050"/>
    </source>
</evidence>
<protein>
    <submittedName>
        <fullName evidence="4">Uncharacterized protein</fullName>
    </submittedName>
</protein>
<keyword evidence="2" id="KW-1133">Transmembrane helix</keyword>
<feature type="compositionally biased region" description="Polar residues" evidence="1">
    <location>
        <begin position="595"/>
        <end position="606"/>
    </location>
</feature>
<feature type="transmembrane region" description="Helical" evidence="2">
    <location>
        <begin position="93"/>
        <end position="112"/>
    </location>
</feature>
<feature type="compositionally biased region" description="Polar residues" evidence="1">
    <location>
        <begin position="524"/>
        <end position="536"/>
    </location>
</feature>
<reference evidence="4" key="2">
    <citation type="submission" date="2013-10" db="EMBL/GenBank/DDBJ databases">
        <authorList>
            <person name="Aslett M."/>
        </authorList>
    </citation>
    <scope>NUCLEOTIDE SEQUENCE</scope>
    <source>
        <strain evidence="4">Houghton</strain>
    </source>
</reference>
<evidence type="ECO:0000256" key="1">
    <source>
        <dbReference type="SAM" id="MobiDB-lite"/>
    </source>
</evidence>
<feature type="compositionally biased region" description="Gly residues" evidence="1">
    <location>
        <begin position="829"/>
        <end position="840"/>
    </location>
</feature>
<reference evidence="4" key="1">
    <citation type="submission" date="2013-10" db="EMBL/GenBank/DDBJ databases">
        <title>Genomic analysis of the causative agents of coccidiosis in chickens.</title>
        <authorList>
            <person name="Reid A.J."/>
            <person name="Blake D."/>
            <person name="Billington K."/>
            <person name="Browne H."/>
            <person name="Dunn M."/>
            <person name="Hung S."/>
            <person name="Kawahara F."/>
            <person name="Miranda-Saavedra D."/>
            <person name="Mourier T."/>
            <person name="Nagra H."/>
            <person name="Otto T.D."/>
            <person name="Rawlings N."/>
            <person name="Sanchez A."/>
            <person name="Sanders M."/>
            <person name="Subramaniam C."/>
            <person name="Tay Y."/>
            <person name="Dear P."/>
            <person name="Doerig C."/>
            <person name="Gruber A."/>
            <person name="Parkinson J."/>
            <person name="Shirley M."/>
            <person name="Wan K.L."/>
            <person name="Berriman M."/>
            <person name="Tomley F."/>
            <person name="Pain A."/>
        </authorList>
    </citation>
    <scope>NUCLEOTIDE SEQUENCE</scope>
    <source>
        <strain evidence="4">Houghton</strain>
    </source>
</reference>